<proteinExistence type="predicted"/>
<dbReference type="AlphaFoldDB" id="A0AA88YAV6"/>
<keyword evidence="5" id="KW-1185">Reference proteome</keyword>
<dbReference type="Proteomes" id="UP001186944">
    <property type="component" value="Unassembled WGS sequence"/>
</dbReference>
<evidence type="ECO:0000256" key="1">
    <source>
        <dbReference type="ARBA" id="ARBA00022441"/>
    </source>
</evidence>
<dbReference type="Pfam" id="PF01344">
    <property type="entry name" value="Kelch_1"/>
    <property type="match status" value="1"/>
</dbReference>
<evidence type="ECO:0000256" key="2">
    <source>
        <dbReference type="ARBA" id="ARBA00022737"/>
    </source>
</evidence>
<dbReference type="InterPro" id="IPR017096">
    <property type="entry name" value="BTB-kelch_protein"/>
</dbReference>
<dbReference type="InterPro" id="IPR006652">
    <property type="entry name" value="Kelch_1"/>
</dbReference>
<accession>A0AA88YAV6</accession>
<evidence type="ECO:0000313" key="5">
    <source>
        <dbReference type="Proteomes" id="UP001186944"/>
    </source>
</evidence>
<protein>
    <recommendedName>
        <fullName evidence="3">BTB domain-containing protein</fullName>
    </recommendedName>
</protein>
<dbReference type="InterPro" id="IPR000210">
    <property type="entry name" value="BTB/POZ_dom"/>
</dbReference>
<dbReference type="PANTHER" id="PTHR45632:SF3">
    <property type="entry name" value="KELCH-LIKE PROTEIN 32"/>
    <property type="match status" value="1"/>
</dbReference>
<dbReference type="EMBL" id="VSWD01000005">
    <property type="protein sequence ID" value="KAK3101560.1"/>
    <property type="molecule type" value="Genomic_DNA"/>
</dbReference>
<evidence type="ECO:0000259" key="3">
    <source>
        <dbReference type="PROSITE" id="PS50097"/>
    </source>
</evidence>
<feature type="domain" description="BTB" evidence="3">
    <location>
        <begin position="47"/>
        <end position="114"/>
    </location>
</feature>
<gene>
    <name evidence="4" type="ORF">FSP39_004490</name>
</gene>
<dbReference type="Gene3D" id="3.30.710.10">
    <property type="entry name" value="Potassium Channel Kv1.1, Chain A"/>
    <property type="match status" value="1"/>
</dbReference>
<keyword evidence="2" id="KW-0677">Repeat</keyword>
<dbReference type="Pfam" id="PF24681">
    <property type="entry name" value="Kelch_KLHDC2_KLHL20_DRC7"/>
    <property type="match status" value="1"/>
</dbReference>
<dbReference type="Gene3D" id="2.120.10.80">
    <property type="entry name" value="Kelch-type beta propeller"/>
    <property type="match status" value="1"/>
</dbReference>
<dbReference type="SUPFAM" id="SSF117281">
    <property type="entry name" value="Kelch motif"/>
    <property type="match status" value="1"/>
</dbReference>
<reference evidence="4" key="1">
    <citation type="submission" date="2019-08" db="EMBL/GenBank/DDBJ databases">
        <title>The improved chromosome-level genome for the pearl oyster Pinctada fucata martensii using PacBio sequencing and Hi-C.</title>
        <authorList>
            <person name="Zheng Z."/>
        </authorList>
    </citation>
    <scope>NUCLEOTIDE SEQUENCE</scope>
    <source>
        <strain evidence="4">ZZ-2019</strain>
        <tissue evidence="4">Adductor muscle</tissue>
    </source>
</reference>
<dbReference type="SMART" id="SM00612">
    <property type="entry name" value="Kelch"/>
    <property type="match status" value="3"/>
</dbReference>
<name>A0AA88YAV6_PINIB</name>
<keyword evidence="1" id="KW-0880">Kelch repeat</keyword>
<dbReference type="PROSITE" id="PS50097">
    <property type="entry name" value="BTB"/>
    <property type="match status" value="1"/>
</dbReference>
<dbReference type="SMART" id="SM00225">
    <property type="entry name" value="BTB"/>
    <property type="match status" value="1"/>
</dbReference>
<comment type="caution">
    <text evidence="4">The sequence shown here is derived from an EMBL/GenBank/DDBJ whole genome shotgun (WGS) entry which is preliminary data.</text>
</comment>
<dbReference type="Gene3D" id="1.25.40.420">
    <property type="match status" value="1"/>
</dbReference>
<dbReference type="InterPro" id="IPR015915">
    <property type="entry name" value="Kelch-typ_b-propeller"/>
</dbReference>
<dbReference type="SUPFAM" id="SSF54695">
    <property type="entry name" value="POZ domain"/>
    <property type="match status" value="1"/>
</dbReference>
<dbReference type="SMART" id="SM00875">
    <property type="entry name" value="BACK"/>
    <property type="match status" value="1"/>
</dbReference>
<dbReference type="Pfam" id="PF00651">
    <property type="entry name" value="BTB"/>
    <property type="match status" value="1"/>
</dbReference>
<dbReference type="PIRSF" id="PIRSF037037">
    <property type="entry name" value="Kelch-like_protein_gigaxonin"/>
    <property type="match status" value="1"/>
</dbReference>
<dbReference type="InterPro" id="IPR011705">
    <property type="entry name" value="BACK"/>
</dbReference>
<sequence>MATADIQVENPPEQAPSMEVLVISNGKVKYINTNYRKTGHKMYDYKCDVKLKVGDEDFKAHREVLSEASDYFSAMFSVDMKEKKQDVIELKEISPKGIAAILDYFYHGYVTLEPDNIEGVIEAARFFHVDWLIDVCCDFLIRHLSLENYRDVMELQDKFCLGDLREDIFRFVGQNLEKLSQEEHFYENLSLELLMQFLMENIYTEPSEFFILHLVLKWVKFDENNRKEHLLALLGQIRFNVMEFEELEEIPEEVLQFPEMKEAIEDAKNYCLNLMGQCMCNGEMYQQRGAKPVIAILSFTQDANLLVYRDPTKSGLFVEELGPTGLDSASYQAMGQGRIGNFLYAAGGYDENYCSVARVFRFDPKYRDWTEVSPMNQSRVSFAMCYSDKRLFVIGGVTHVVDENGVESENVLSSVEMYNPEENSWRYLQDIPIKSSSMGAVYANGNLYISGGISCDPDDPVPLNTTWSLNVDSSEGWVPKQNMLNGRHGHSLTVHGGKIYAIGGLTVNEDRITFKDQVINETYDLETGQWTEIAPTPEAFGHLYPYCEVLYNTLFVMGGIHVSANLYTYDPESDSWDECEVIGPNVQKLAALNVAYPSC</sequence>
<dbReference type="PANTHER" id="PTHR45632">
    <property type="entry name" value="LD33804P"/>
    <property type="match status" value="1"/>
</dbReference>
<dbReference type="InterPro" id="IPR011333">
    <property type="entry name" value="SKP1/BTB/POZ_sf"/>
</dbReference>
<dbReference type="Pfam" id="PF07707">
    <property type="entry name" value="BACK"/>
    <property type="match status" value="1"/>
</dbReference>
<organism evidence="4 5">
    <name type="scientific">Pinctada imbricata</name>
    <name type="common">Atlantic pearl-oyster</name>
    <name type="synonym">Pinctada martensii</name>
    <dbReference type="NCBI Taxonomy" id="66713"/>
    <lineage>
        <taxon>Eukaryota</taxon>
        <taxon>Metazoa</taxon>
        <taxon>Spiralia</taxon>
        <taxon>Lophotrochozoa</taxon>
        <taxon>Mollusca</taxon>
        <taxon>Bivalvia</taxon>
        <taxon>Autobranchia</taxon>
        <taxon>Pteriomorphia</taxon>
        <taxon>Pterioida</taxon>
        <taxon>Pterioidea</taxon>
        <taxon>Pteriidae</taxon>
        <taxon>Pinctada</taxon>
    </lineage>
</organism>
<evidence type="ECO:0000313" key="4">
    <source>
        <dbReference type="EMBL" id="KAK3101560.1"/>
    </source>
</evidence>